<proteinExistence type="inferred from homology"/>
<evidence type="ECO:0000313" key="11">
    <source>
        <dbReference type="EMBL" id="PZR79947.1"/>
    </source>
</evidence>
<evidence type="ECO:0000256" key="10">
    <source>
        <dbReference type="SAM" id="Phobius"/>
    </source>
</evidence>
<dbReference type="EMBL" id="QHBU01000181">
    <property type="protein sequence ID" value="PZR79947.1"/>
    <property type="molecule type" value="Genomic_DNA"/>
</dbReference>
<evidence type="ECO:0000313" key="12">
    <source>
        <dbReference type="Proteomes" id="UP000248724"/>
    </source>
</evidence>
<feature type="transmembrane region" description="Helical" evidence="10">
    <location>
        <begin position="36"/>
        <end position="58"/>
    </location>
</feature>
<evidence type="ECO:0000256" key="9">
    <source>
        <dbReference type="SAM" id="MobiDB-lite"/>
    </source>
</evidence>
<evidence type="ECO:0000256" key="5">
    <source>
        <dbReference type="ARBA" id="ARBA00022970"/>
    </source>
</evidence>
<comment type="caution">
    <text evidence="11">The sequence shown here is derived from an EMBL/GenBank/DDBJ whole genome shotgun (WGS) entry which is preliminary data.</text>
</comment>
<evidence type="ECO:0008006" key="13">
    <source>
        <dbReference type="Google" id="ProtNLM"/>
    </source>
</evidence>
<feature type="region of interest" description="Disordered" evidence="9">
    <location>
        <begin position="1"/>
        <end position="23"/>
    </location>
</feature>
<dbReference type="PANTHER" id="PTHR11795">
    <property type="entry name" value="BRANCHED-CHAIN AMINO ACID TRANSPORT SYSTEM PERMEASE PROTEIN LIVH"/>
    <property type="match status" value="1"/>
</dbReference>
<dbReference type="PANTHER" id="PTHR11795:SF449">
    <property type="entry name" value="BRANCHED-CHAIN AMINO ACID TRANSPORT PERMEASE PROTEIN LIVH-RELATED"/>
    <property type="match status" value="1"/>
</dbReference>
<dbReference type="GO" id="GO:0022857">
    <property type="term" value="F:transmembrane transporter activity"/>
    <property type="evidence" value="ECO:0007669"/>
    <property type="project" value="InterPro"/>
</dbReference>
<name>A0A2W5Z7E5_9BACT</name>
<feature type="transmembrane region" description="Helical" evidence="10">
    <location>
        <begin position="270"/>
        <end position="290"/>
    </location>
</feature>
<feature type="transmembrane region" description="Helical" evidence="10">
    <location>
        <begin position="173"/>
        <end position="190"/>
    </location>
</feature>
<evidence type="ECO:0000256" key="6">
    <source>
        <dbReference type="ARBA" id="ARBA00022989"/>
    </source>
</evidence>
<evidence type="ECO:0000256" key="1">
    <source>
        <dbReference type="ARBA" id="ARBA00004651"/>
    </source>
</evidence>
<evidence type="ECO:0000256" key="3">
    <source>
        <dbReference type="ARBA" id="ARBA00022475"/>
    </source>
</evidence>
<dbReference type="InterPro" id="IPR001851">
    <property type="entry name" value="ABC_transp_permease"/>
</dbReference>
<keyword evidence="5" id="KW-0029">Amino-acid transport</keyword>
<feature type="transmembrane region" description="Helical" evidence="10">
    <location>
        <begin position="125"/>
        <end position="153"/>
    </location>
</feature>
<feature type="transmembrane region" description="Helical" evidence="10">
    <location>
        <begin position="221"/>
        <end position="239"/>
    </location>
</feature>
<keyword evidence="6 10" id="KW-1133">Transmembrane helix</keyword>
<keyword evidence="2" id="KW-0813">Transport</keyword>
<evidence type="ECO:0000256" key="4">
    <source>
        <dbReference type="ARBA" id="ARBA00022692"/>
    </source>
</evidence>
<comment type="subcellular location">
    <subcellularLocation>
        <location evidence="1">Cell membrane</location>
        <topology evidence="1">Multi-pass membrane protein</topology>
    </subcellularLocation>
</comment>
<dbReference type="CDD" id="cd06582">
    <property type="entry name" value="TM_PBP1_LivH_like"/>
    <property type="match status" value="1"/>
</dbReference>
<dbReference type="Pfam" id="PF02653">
    <property type="entry name" value="BPD_transp_2"/>
    <property type="match status" value="1"/>
</dbReference>
<organism evidence="11 12">
    <name type="scientific">Candidatus Aeolococcus gillhamiae</name>
    <dbReference type="NCBI Taxonomy" id="3127015"/>
    <lineage>
        <taxon>Bacteria</taxon>
        <taxon>Bacillati</taxon>
        <taxon>Candidatus Dormiibacterota</taxon>
        <taxon>Candidatus Dormibacteria</taxon>
        <taxon>Candidatus Aeolococcales</taxon>
        <taxon>Candidatus Aeolococcaceae</taxon>
        <taxon>Candidatus Aeolococcus</taxon>
    </lineage>
</organism>
<dbReference type="GO" id="GO:0005886">
    <property type="term" value="C:plasma membrane"/>
    <property type="evidence" value="ECO:0007669"/>
    <property type="project" value="UniProtKB-SubCell"/>
</dbReference>
<evidence type="ECO:0000256" key="7">
    <source>
        <dbReference type="ARBA" id="ARBA00023136"/>
    </source>
</evidence>
<feature type="transmembrane region" description="Helical" evidence="10">
    <location>
        <begin position="245"/>
        <end position="263"/>
    </location>
</feature>
<dbReference type="GO" id="GO:0006865">
    <property type="term" value="P:amino acid transport"/>
    <property type="evidence" value="ECO:0007669"/>
    <property type="project" value="UniProtKB-KW"/>
</dbReference>
<comment type="similarity">
    <text evidence="8">Belongs to the binding-protein-dependent transport system permease family. LivHM subfamily.</text>
</comment>
<evidence type="ECO:0000256" key="8">
    <source>
        <dbReference type="ARBA" id="ARBA00037998"/>
    </source>
</evidence>
<feature type="transmembrane region" description="Helical" evidence="10">
    <location>
        <begin position="91"/>
        <end position="113"/>
    </location>
</feature>
<keyword evidence="4 10" id="KW-0812">Transmembrane</keyword>
<dbReference type="AlphaFoldDB" id="A0A2W5Z7E5"/>
<dbReference type="Proteomes" id="UP000248724">
    <property type="component" value="Unassembled WGS sequence"/>
</dbReference>
<sequence length="324" mass="33432">MTLRRQRASSRVAASTSDLAPCPATSSENAPVHQALLTLGFGLVAAAILSLSALAFTLEYSVTNVANLSHGEILTVGAYCAYLVQQHGGGVILSGLAAAAGGGALALAVHNGVVDRFVRKGIGGLPTFIATLGVSLVIQNLLVIIFGASNLGYQIPQGAPRNVGPFLWTDTEIQIILSAVAITALLYVIIQHTRFGKSLRAVSQNRSLASVSGINAHRVSALTWLLAGLIAGYAGFVLAESVGTFSPYSGFTFFLITLTAAVAGGLGKAVGTLVGGVIVGIALEFFGGYLSAQYNLAFAFAILSLVILVRPRGLFVGGRRSVFE</sequence>
<reference evidence="11 12" key="1">
    <citation type="journal article" date="2017" name="Nature">
        <title>Atmospheric trace gases support primary production in Antarctic desert surface soil.</title>
        <authorList>
            <person name="Ji M."/>
            <person name="Greening C."/>
            <person name="Vanwonterghem I."/>
            <person name="Carere C.R."/>
            <person name="Bay S.K."/>
            <person name="Steen J.A."/>
            <person name="Montgomery K."/>
            <person name="Lines T."/>
            <person name="Beardall J."/>
            <person name="van Dorst J."/>
            <person name="Snape I."/>
            <person name="Stott M.B."/>
            <person name="Hugenholtz P."/>
            <person name="Ferrari B.C."/>
        </authorList>
    </citation>
    <scope>NUCLEOTIDE SEQUENCE [LARGE SCALE GENOMIC DNA]</scope>
    <source>
        <strain evidence="11">RRmetagenome_bin12</strain>
    </source>
</reference>
<evidence type="ECO:0000256" key="2">
    <source>
        <dbReference type="ARBA" id="ARBA00022448"/>
    </source>
</evidence>
<keyword evidence="3" id="KW-1003">Cell membrane</keyword>
<protein>
    <recommendedName>
        <fullName evidence="13">Branched-chain amino acid ABC transporter permease</fullName>
    </recommendedName>
</protein>
<dbReference type="InterPro" id="IPR052157">
    <property type="entry name" value="BCAA_transport_permease"/>
</dbReference>
<feature type="transmembrane region" description="Helical" evidence="10">
    <location>
        <begin position="296"/>
        <end position="315"/>
    </location>
</feature>
<accession>A0A2W5Z7E5</accession>
<keyword evidence="7 10" id="KW-0472">Membrane</keyword>
<gene>
    <name evidence="11" type="ORF">DLM65_09485</name>
</gene>